<gene>
    <name evidence="2" type="ORF">DV515_00003292</name>
</gene>
<keyword evidence="3" id="KW-1185">Reference proteome</keyword>
<comment type="caution">
    <text evidence="2">The sequence shown here is derived from an EMBL/GenBank/DDBJ whole genome shotgun (WGS) entry which is preliminary data.</text>
</comment>
<dbReference type="EMBL" id="QUSF01000006">
    <property type="protein sequence ID" value="RLW08273.1"/>
    <property type="molecule type" value="Genomic_DNA"/>
</dbReference>
<evidence type="ECO:0000313" key="3">
    <source>
        <dbReference type="Proteomes" id="UP000276834"/>
    </source>
</evidence>
<dbReference type="Proteomes" id="UP000276834">
    <property type="component" value="Unassembled WGS sequence"/>
</dbReference>
<accession>A0A3L8STG4</accession>
<name>A0A3L8STG4_CHLGU</name>
<sequence length="123" mass="12268">MACARPRPHRAEGGGSARVRRRRCPGCAGQSPGLARPGPGCCSPSPAAAELPLGQLPRASCSAGHRAGRAAYPLPELLPGAVGKEGGGGHPARAARLPLARAPSAASALPAPSLILQKAHLKV</sequence>
<dbReference type="AlphaFoldDB" id="A0A3L8STG4"/>
<feature type="region of interest" description="Disordered" evidence="1">
    <location>
        <begin position="1"/>
        <end position="40"/>
    </location>
</feature>
<evidence type="ECO:0000256" key="1">
    <source>
        <dbReference type="SAM" id="MobiDB-lite"/>
    </source>
</evidence>
<organism evidence="2 3">
    <name type="scientific">Chloebia gouldiae</name>
    <name type="common">Gouldian finch</name>
    <name type="synonym">Erythrura gouldiae</name>
    <dbReference type="NCBI Taxonomy" id="44316"/>
    <lineage>
        <taxon>Eukaryota</taxon>
        <taxon>Metazoa</taxon>
        <taxon>Chordata</taxon>
        <taxon>Craniata</taxon>
        <taxon>Vertebrata</taxon>
        <taxon>Euteleostomi</taxon>
        <taxon>Archelosauria</taxon>
        <taxon>Archosauria</taxon>
        <taxon>Dinosauria</taxon>
        <taxon>Saurischia</taxon>
        <taxon>Theropoda</taxon>
        <taxon>Coelurosauria</taxon>
        <taxon>Aves</taxon>
        <taxon>Neognathae</taxon>
        <taxon>Neoaves</taxon>
        <taxon>Telluraves</taxon>
        <taxon>Australaves</taxon>
        <taxon>Passeriformes</taxon>
        <taxon>Passeroidea</taxon>
        <taxon>Passeridae</taxon>
        <taxon>Chloebia</taxon>
    </lineage>
</organism>
<proteinExistence type="predicted"/>
<protein>
    <submittedName>
        <fullName evidence="2">Uncharacterized protein</fullName>
    </submittedName>
</protein>
<reference evidence="2 3" key="1">
    <citation type="journal article" date="2018" name="Proc. R. Soc. B">
        <title>A non-coding region near Follistatin controls head colour polymorphism in the Gouldian finch.</title>
        <authorList>
            <person name="Toomey M.B."/>
            <person name="Marques C.I."/>
            <person name="Andrade P."/>
            <person name="Araujo P.M."/>
            <person name="Sabatino S."/>
            <person name="Gazda M.A."/>
            <person name="Afonso S."/>
            <person name="Lopes R.J."/>
            <person name="Corbo J.C."/>
            <person name="Carneiro M."/>
        </authorList>
    </citation>
    <scope>NUCLEOTIDE SEQUENCE [LARGE SCALE GENOMIC DNA]</scope>
    <source>
        <strain evidence="2">Red01</strain>
        <tissue evidence="2">Muscle</tissue>
    </source>
</reference>
<evidence type="ECO:0000313" key="2">
    <source>
        <dbReference type="EMBL" id="RLW08273.1"/>
    </source>
</evidence>